<keyword evidence="1" id="KW-0150">Chloroplast</keyword>
<organism evidence="1">
    <name type="scientific">Chlorella vulgaris</name>
    <name type="common">Green alga</name>
    <dbReference type="NCBI Taxonomy" id="3077"/>
    <lineage>
        <taxon>Eukaryota</taxon>
        <taxon>Viridiplantae</taxon>
        <taxon>Chlorophyta</taxon>
        <taxon>core chlorophytes</taxon>
        <taxon>Trebouxiophyceae</taxon>
        <taxon>Chlorellales</taxon>
        <taxon>Chlorellaceae</taxon>
        <taxon>Chlorella clade</taxon>
        <taxon>Chlorella</taxon>
    </lineage>
</organism>
<protein>
    <submittedName>
        <fullName evidence="1">Uncharacterized protein</fullName>
    </submittedName>
</protein>
<proteinExistence type="predicted"/>
<name>V9H183_CHLVU</name>
<dbReference type="GeneID" id="1457470"/>
<dbReference type="AlphaFoldDB" id="V9H183"/>
<evidence type="ECO:0000313" key="1">
    <source>
        <dbReference type="EMBL" id="BAA57977.1"/>
    </source>
</evidence>
<keyword evidence="1" id="KW-0934">Plastid</keyword>
<accession>V9H183</accession>
<reference evidence="1" key="1">
    <citation type="journal article" date="1997" name="Proc. Natl. Acad. Sci. U.S.A.">
        <title>Complete nucleotide sequence of the chloroplast genome from the green alga Chlorella vulgaris: the existence of genes possibly involved in chloroplast division.</title>
        <authorList>
            <person name="Wakasugi T."/>
            <person name="Nagai T."/>
            <person name="Kapoor M."/>
            <person name="Sugita M."/>
            <person name="Ito M."/>
            <person name="Ito S."/>
            <person name="Tsudzuki J."/>
            <person name="Nakashima K."/>
            <person name="Tsudzuki T."/>
            <person name="Suzuki Y."/>
            <person name="Hamada A."/>
            <person name="Ohta T."/>
            <person name="Inamura A."/>
            <person name="Yoshinaga K."/>
            <person name="Sugiura M."/>
        </authorList>
    </citation>
    <scope>NUCLEOTIDE SEQUENCE</scope>
</reference>
<geneLocation type="chloroplast" evidence="1"/>
<sequence>MSFSLEKLLILKKKGLKKMIFFKLFFSLEVEVVENSEEFKF</sequence>
<dbReference type="EMBL" id="AB001684">
    <property type="protein sequence ID" value="BAA57977.1"/>
    <property type="molecule type" value="Genomic_DNA"/>
</dbReference>
<dbReference type="RefSeq" id="NP_045901.1">
    <property type="nucleotide sequence ID" value="NC_001865.1"/>
</dbReference>